<keyword evidence="3" id="KW-0963">Cytoplasm</keyword>
<protein>
    <recommendedName>
        <fullName evidence="6">PhoH-like protein</fullName>
    </recommendedName>
</protein>
<comment type="similarity">
    <text evidence="2">Belongs to the PhoH family.</text>
</comment>
<evidence type="ECO:0000259" key="8">
    <source>
        <dbReference type="Pfam" id="PF02562"/>
    </source>
</evidence>
<dbReference type="SUPFAM" id="SSF52540">
    <property type="entry name" value="P-loop containing nucleoside triphosphate hydrolases"/>
    <property type="match status" value="1"/>
</dbReference>
<evidence type="ECO:0000256" key="4">
    <source>
        <dbReference type="ARBA" id="ARBA00022741"/>
    </source>
</evidence>
<gene>
    <name evidence="9" type="ORF">KABACHOK_04100</name>
</gene>
<dbReference type="Proteomes" id="UP001056685">
    <property type="component" value="Segment"/>
</dbReference>
<evidence type="ECO:0000313" key="9">
    <source>
        <dbReference type="EMBL" id="USN14243.1"/>
    </source>
</evidence>
<evidence type="ECO:0000313" key="10">
    <source>
        <dbReference type="Proteomes" id="UP001056685"/>
    </source>
</evidence>
<evidence type="ECO:0000256" key="5">
    <source>
        <dbReference type="ARBA" id="ARBA00022840"/>
    </source>
</evidence>
<sequence>MTEPAYTPFEPMHERPLTKAQARAARRAERSAKQTKHTAKPLVPKTENQADYLEVLKEGDSVFAIGPAGTGKTYLAARIAAQRMLKGDIEKIIISRVTASKKGHQIGFLPGNIEAKMAPWLTPVIEGIRAEVSKTQLEMWKSEGKFEIVPFEYMRGRTFDNACVILDEAQNAEFDDLYLLLTRTGNGTQVVVAGDHSQIDIHNSGLEEIVNISDDWEIMDIVEFTEDDVVRSEMAKKWVKAISHRNRVRKAAQEAQAAGHGNLDSLPGFVHSAAR</sequence>
<evidence type="ECO:0000256" key="6">
    <source>
        <dbReference type="ARBA" id="ARBA00039970"/>
    </source>
</evidence>
<dbReference type="PANTHER" id="PTHR30473">
    <property type="entry name" value="PROTEIN PHOH"/>
    <property type="match status" value="1"/>
</dbReference>
<name>A0A9E7SJC3_9CAUD</name>
<dbReference type="InterPro" id="IPR051451">
    <property type="entry name" value="PhoH2-like"/>
</dbReference>
<evidence type="ECO:0000256" key="2">
    <source>
        <dbReference type="ARBA" id="ARBA00010393"/>
    </source>
</evidence>
<accession>A0A9E7SJC3</accession>
<keyword evidence="4" id="KW-0547">Nucleotide-binding</keyword>
<keyword evidence="10" id="KW-1185">Reference proteome</keyword>
<dbReference type="GO" id="GO:0005524">
    <property type="term" value="F:ATP binding"/>
    <property type="evidence" value="ECO:0007669"/>
    <property type="project" value="UniProtKB-KW"/>
</dbReference>
<comment type="subcellular location">
    <subcellularLocation>
        <location evidence="1">Cytoplasm</location>
    </subcellularLocation>
</comment>
<dbReference type="Pfam" id="PF02562">
    <property type="entry name" value="PhoH"/>
    <property type="match status" value="1"/>
</dbReference>
<evidence type="ECO:0000256" key="1">
    <source>
        <dbReference type="ARBA" id="ARBA00004496"/>
    </source>
</evidence>
<organism evidence="9 10">
    <name type="scientific">Brevundimonas phage vB_BpoS-Kabachok</name>
    <dbReference type="NCBI Taxonomy" id="2948600"/>
    <lineage>
        <taxon>Viruses</taxon>
        <taxon>Duplodnaviria</taxon>
        <taxon>Heunggongvirae</taxon>
        <taxon>Uroviricota</taxon>
        <taxon>Caudoviricetes</taxon>
        <taxon>Jeanschmidtviridae</taxon>
        <taxon>Marchewkavirus</taxon>
        <taxon>Marchewkavirus kabachok</taxon>
    </lineage>
</organism>
<dbReference type="InterPro" id="IPR003714">
    <property type="entry name" value="PhoH"/>
</dbReference>
<feature type="domain" description="PhoH-like protein" evidence="8">
    <location>
        <begin position="43"/>
        <end position="242"/>
    </location>
</feature>
<dbReference type="Gene3D" id="3.40.50.300">
    <property type="entry name" value="P-loop containing nucleotide triphosphate hydrolases"/>
    <property type="match status" value="1"/>
</dbReference>
<dbReference type="InterPro" id="IPR027417">
    <property type="entry name" value="P-loop_NTPase"/>
</dbReference>
<evidence type="ECO:0000256" key="7">
    <source>
        <dbReference type="SAM" id="MobiDB-lite"/>
    </source>
</evidence>
<feature type="region of interest" description="Disordered" evidence="7">
    <location>
        <begin position="1"/>
        <end position="41"/>
    </location>
</feature>
<proteinExistence type="inferred from homology"/>
<dbReference type="EMBL" id="ON529852">
    <property type="protein sequence ID" value="USN14243.1"/>
    <property type="molecule type" value="Genomic_DNA"/>
</dbReference>
<dbReference type="PANTHER" id="PTHR30473:SF1">
    <property type="entry name" value="PHOH-LIKE PROTEIN"/>
    <property type="match status" value="1"/>
</dbReference>
<reference evidence="9" key="1">
    <citation type="submission" date="2022-05" db="EMBL/GenBank/DDBJ databases">
        <authorList>
            <person name="Friedrich I."/>
            <person name="Poehlein A."/>
            <person name="Schneider D."/>
            <person name="Hertel R."/>
            <person name="Daniel R."/>
        </authorList>
    </citation>
    <scope>NUCLEOTIDE SEQUENCE</scope>
</reference>
<evidence type="ECO:0000256" key="3">
    <source>
        <dbReference type="ARBA" id="ARBA00022490"/>
    </source>
</evidence>
<keyword evidence="5" id="KW-0067">ATP-binding</keyword>